<dbReference type="GO" id="GO:0006310">
    <property type="term" value="P:DNA recombination"/>
    <property type="evidence" value="ECO:0007669"/>
    <property type="project" value="UniProtKB-KW"/>
</dbReference>
<keyword evidence="6" id="KW-0479">Metal-binding</keyword>
<feature type="compositionally biased region" description="Low complexity" evidence="16">
    <location>
        <begin position="257"/>
        <end position="281"/>
    </location>
</feature>
<evidence type="ECO:0000256" key="14">
    <source>
        <dbReference type="ARBA" id="ARBA00023125"/>
    </source>
</evidence>
<dbReference type="Pfam" id="PF00078">
    <property type="entry name" value="RVT_1"/>
    <property type="match status" value="1"/>
</dbReference>
<keyword evidence="7" id="KW-0064">Aspartyl protease</keyword>
<keyword evidence="9" id="KW-0378">Hydrolase</keyword>
<dbReference type="GO" id="GO:0003677">
    <property type="term" value="F:DNA binding"/>
    <property type="evidence" value="ECO:0007669"/>
    <property type="project" value="UniProtKB-KW"/>
</dbReference>
<dbReference type="InterPro" id="IPR056924">
    <property type="entry name" value="SH3_Tf2-1"/>
</dbReference>
<evidence type="ECO:0000256" key="4">
    <source>
        <dbReference type="ARBA" id="ARBA00022695"/>
    </source>
</evidence>
<dbReference type="PANTHER" id="PTHR37984:SF5">
    <property type="entry name" value="PROTEIN NYNRIN-LIKE"/>
    <property type="match status" value="1"/>
</dbReference>
<keyword evidence="21" id="KW-1185">Reference proteome</keyword>
<evidence type="ECO:0000256" key="10">
    <source>
        <dbReference type="ARBA" id="ARBA00022842"/>
    </source>
</evidence>
<accession>A0AAP0H3W9</accession>
<dbReference type="GO" id="GO:0015074">
    <property type="term" value="P:DNA integration"/>
    <property type="evidence" value="ECO:0007669"/>
    <property type="project" value="UniProtKB-KW"/>
</dbReference>
<dbReference type="GO" id="GO:0004190">
    <property type="term" value="F:aspartic-type endopeptidase activity"/>
    <property type="evidence" value="ECO:0007669"/>
    <property type="project" value="UniProtKB-KW"/>
</dbReference>
<dbReference type="Pfam" id="PF17917">
    <property type="entry name" value="RT_RNaseH"/>
    <property type="match status" value="1"/>
</dbReference>
<evidence type="ECO:0000256" key="9">
    <source>
        <dbReference type="ARBA" id="ARBA00022801"/>
    </source>
</evidence>
<dbReference type="EMBL" id="JBCNJP010000010">
    <property type="protein sequence ID" value="KAK9071834.1"/>
    <property type="molecule type" value="Genomic_DNA"/>
</dbReference>
<evidence type="ECO:0000256" key="1">
    <source>
        <dbReference type="ARBA" id="ARBA00012493"/>
    </source>
</evidence>
<dbReference type="InterPro" id="IPR021109">
    <property type="entry name" value="Peptidase_aspartic_dom_sf"/>
</dbReference>
<dbReference type="SUPFAM" id="SSF56672">
    <property type="entry name" value="DNA/RNA polymerases"/>
    <property type="match status" value="1"/>
</dbReference>
<dbReference type="Gene3D" id="3.10.10.10">
    <property type="entry name" value="HIV Type 1 Reverse Transcriptase, subunit A, domain 1"/>
    <property type="match status" value="1"/>
</dbReference>
<evidence type="ECO:0000256" key="2">
    <source>
        <dbReference type="ARBA" id="ARBA00022670"/>
    </source>
</evidence>
<evidence type="ECO:0000256" key="16">
    <source>
        <dbReference type="SAM" id="MobiDB-lite"/>
    </source>
</evidence>
<evidence type="ECO:0000256" key="7">
    <source>
        <dbReference type="ARBA" id="ARBA00022750"/>
    </source>
</evidence>
<dbReference type="PROSITE" id="PS50994">
    <property type="entry name" value="INTEGRASE"/>
    <property type="match status" value="1"/>
</dbReference>
<name>A0AAP0H3W9_9ASTR</name>
<dbReference type="Pfam" id="PF17921">
    <property type="entry name" value="Integrase_H2C2"/>
    <property type="match status" value="1"/>
</dbReference>
<evidence type="ECO:0000256" key="3">
    <source>
        <dbReference type="ARBA" id="ARBA00022679"/>
    </source>
</evidence>
<keyword evidence="15" id="KW-0233">DNA recombination</keyword>
<dbReference type="Gene3D" id="2.40.50.40">
    <property type="match status" value="1"/>
</dbReference>
<dbReference type="InterPro" id="IPR012337">
    <property type="entry name" value="RNaseH-like_sf"/>
</dbReference>
<keyword evidence="12" id="KW-0695">RNA-directed DNA polymerase</keyword>
<evidence type="ECO:0000259" key="19">
    <source>
        <dbReference type="PROSITE" id="PS50994"/>
    </source>
</evidence>
<dbReference type="Pfam" id="PF24626">
    <property type="entry name" value="SH3_Tf2-1"/>
    <property type="match status" value="1"/>
</dbReference>
<organism evidence="20 21">
    <name type="scientific">Deinandra increscens subsp. villosa</name>
    <dbReference type="NCBI Taxonomy" id="3103831"/>
    <lineage>
        <taxon>Eukaryota</taxon>
        <taxon>Viridiplantae</taxon>
        <taxon>Streptophyta</taxon>
        <taxon>Embryophyta</taxon>
        <taxon>Tracheophyta</taxon>
        <taxon>Spermatophyta</taxon>
        <taxon>Magnoliopsida</taxon>
        <taxon>eudicotyledons</taxon>
        <taxon>Gunneridae</taxon>
        <taxon>Pentapetalae</taxon>
        <taxon>asterids</taxon>
        <taxon>campanulids</taxon>
        <taxon>Asterales</taxon>
        <taxon>Asteraceae</taxon>
        <taxon>Asteroideae</taxon>
        <taxon>Heliantheae alliance</taxon>
        <taxon>Madieae</taxon>
        <taxon>Madiinae</taxon>
        <taxon>Deinandra</taxon>
    </lineage>
</organism>
<dbReference type="InterPro" id="IPR000477">
    <property type="entry name" value="RT_dom"/>
</dbReference>
<dbReference type="InterPro" id="IPR036397">
    <property type="entry name" value="RNaseH_sf"/>
</dbReference>
<evidence type="ECO:0000259" key="18">
    <source>
        <dbReference type="PROSITE" id="PS50878"/>
    </source>
</evidence>
<evidence type="ECO:0000256" key="8">
    <source>
        <dbReference type="ARBA" id="ARBA00022759"/>
    </source>
</evidence>
<dbReference type="GO" id="GO:0003887">
    <property type="term" value="F:DNA-directed DNA polymerase activity"/>
    <property type="evidence" value="ECO:0007669"/>
    <property type="project" value="UniProtKB-KW"/>
</dbReference>
<keyword evidence="14" id="KW-0238">DNA-binding</keyword>
<dbReference type="InterPro" id="IPR016197">
    <property type="entry name" value="Chromo-like_dom_sf"/>
</dbReference>
<feature type="domain" description="Chromo" evidence="17">
    <location>
        <begin position="1396"/>
        <end position="1440"/>
    </location>
</feature>
<proteinExistence type="predicted"/>
<keyword evidence="4" id="KW-0548">Nucleotidyltransferase</keyword>
<dbReference type="GO" id="GO:0006508">
    <property type="term" value="P:proteolysis"/>
    <property type="evidence" value="ECO:0007669"/>
    <property type="project" value="UniProtKB-KW"/>
</dbReference>
<dbReference type="CDD" id="cd01647">
    <property type="entry name" value="RT_LTR"/>
    <property type="match status" value="1"/>
</dbReference>
<sequence>MPPRKETSMDDSSSPLSEKIDQLITITTTTVTNAASAATTASAQLTALLEATTALTTKVNTLSPTEVHQTNETLENLNFGGTRTNTNTPRPPKINLPMFDGSNPLDWIFQAENYFTYYQIPVAQCLNLAVFYLTGEALSWYKHLSRNELLGTWTTFKRSLELCFGPSTYENHEATLFKLRQVSSVTAYQAEFEKISNRVDGLSQQALRNCFISGLRSDIQNELALLNPTSLHQAYALSKLIEDKLSPSSKPKYNQFPKPTYTSPTPISSNPNPPTSSSKPLLPLPALPKPHSTLPLTKLSPEALLQRRKDGLCFRCPEKFFPGHKCSPPQFLLIVDNDDIAAMPEEDDFNPTPNLPPQFLSLSDAAFFGFSSAQTLRVTGHIAGKPVTILVDCGSTHNIIQPRVASALHLANKPVQPFSVMVGNGQYIQCNGGRRRLNPWCCMVGYCPEVNLRLLPELSFTKDGVPCTLTGEPMAQAVSTSSLSSMIRHDSIASLHTMVYHQPTTSTQADYPPDPIITSLLQQFQPLFEETHGLPPSRSHDHHIPLTNEAIPVNVKPYRYPHFQKQVMTRLITEMLKDGVIRPSQSPFSSPVLLVKKKDGSWRFCVDYRALNAVTIRDRFPIPTIDELHGATIFSKIDLRSGYHQIRVAEADIHKTAFRTCDGHYEFLVMPFGLTNAPSTFQSAMNDLFRKVLRRFVLVFFDDILIYSDTKENHYSHLKFVFETLLQNQFHAKPSKCVFGVQEISFLGHRISAVGVSPEPDKIQAIQQWPQPTSFTTLRAFLGLTGYYRRFVPQYAKVASALTDILKEKVFTWSDAAHEAFNELKKLMEHLVTLALPDFNKEFDVTTDASGTAIGAVLSQDNKPIAFFSKKLCPTMQNQSTYTKELYAITESVKKWRQYLLGRKFRIYTDHHSLKHILTQTIQTTEQQKWVTKLMGYEFEVHYKPGKDNTVADELSRVDLPTAFAISHPTSPWLNEIREYFQKEPHGIQLLRQIQDDPISFPHHALHEGLVYVHGKILVPPVSDLRTRLLEEFHSSVLGGHAGINATARRIASSFSWLGLRKDVAAFIKECVICQATKSPTHKPYGLIQPLPVPQAPWTDISMDFITSLPPSKGKTAIWVIVDRLSKFAHFIPLPTHYTATSLASIFFREVYRLHGLPKTIVSDRDPIFISNFWRELFKQMGTRLLHSSAYHPQTDGQTEVVNRGLEAYLRAFVFDEPASWSRYIYLAEFSYNTSFHTSIAMTPFQAVYGREATSIHEYLKGNSKTASIDESLAEHARLLSLLKSAIERARSRMVRQANKKRMDKEFNLNDYVYLRLQDYRQKSVENRRHRKLSRRFFGPYKIIERVGDTAYRLQLPDNSRIHPVFHVSLLKKFEGKIPTAMGNMDDFGFEGQLHLLPDSILDTRKDDEDNIMVLVKWENQGLEEATWENWEELKLKFPCFTNIEDNVGFQGKGVDMDQPASITTNSPIVEATRPKRILKRPKRLEE</sequence>
<dbReference type="Pfam" id="PF00385">
    <property type="entry name" value="Chromo"/>
    <property type="match status" value="1"/>
</dbReference>
<dbReference type="GO" id="GO:0004519">
    <property type="term" value="F:endonuclease activity"/>
    <property type="evidence" value="ECO:0007669"/>
    <property type="project" value="UniProtKB-KW"/>
</dbReference>
<dbReference type="SUPFAM" id="SSF53098">
    <property type="entry name" value="Ribonuclease H-like"/>
    <property type="match status" value="1"/>
</dbReference>
<dbReference type="InterPro" id="IPR041373">
    <property type="entry name" value="RT_RNaseH"/>
</dbReference>
<dbReference type="Pfam" id="PF13650">
    <property type="entry name" value="Asp_protease_2"/>
    <property type="match status" value="1"/>
</dbReference>
<reference evidence="20 21" key="1">
    <citation type="submission" date="2024-04" db="EMBL/GenBank/DDBJ databases">
        <title>The reference genome of an endangered Asteraceae, Deinandra increscens subsp. villosa, native to the Central Coast of California.</title>
        <authorList>
            <person name="Guilliams M."/>
            <person name="Hasenstab-Lehman K."/>
            <person name="Meyer R."/>
            <person name="Mcevoy S."/>
        </authorList>
    </citation>
    <scope>NUCLEOTIDE SEQUENCE [LARGE SCALE GENOMIC DNA]</scope>
    <source>
        <tissue evidence="20">Leaf</tissue>
    </source>
</reference>
<dbReference type="PROSITE" id="PS50878">
    <property type="entry name" value="RT_POL"/>
    <property type="match status" value="1"/>
</dbReference>
<feature type="domain" description="Reverse transcriptase" evidence="18">
    <location>
        <begin position="576"/>
        <end position="751"/>
    </location>
</feature>
<keyword evidence="10" id="KW-0460">Magnesium</keyword>
<gene>
    <name evidence="20" type="ORF">SSX86_008263</name>
</gene>
<evidence type="ECO:0000256" key="12">
    <source>
        <dbReference type="ARBA" id="ARBA00022918"/>
    </source>
</evidence>
<comment type="caution">
    <text evidence="20">The sequence shown here is derived from an EMBL/GenBank/DDBJ whole genome shotgun (WGS) entry which is preliminary data.</text>
</comment>
<evidence type="ECO:0000313" key="21">
    <source>
        <dbReference type="Proteomes" id="UP001408789"/>
    </source>
</evidence>
<dbReference type="Gene3D" id="3.30.70.270">
    <property type="match status" value="2"/>
</dbReference>
<keyword evidence="2" id="KW-0645">Protease</keyword>
<dbReference type="InterPro" id="IPR050951">
    <property type="entry name" value="Retrovirus_Pol_polyprotein"/>
</dbReference>
<dbReference type="EC" id="2.7.7.49" evidence="1"/>
<evidence type="ECO:0000313" key="20">
    <source>
        <dbReference type="EMBL" id="KAK9071834.1"/>
    </source>
</evidence>
<dbReference type="InterPro" id="IPR001584">
    <property type="entry name" value="Integrase_cat-core"/>
</dbReference>
<dbReference type="GO" id="GO:0046872">
    <property type="term" value="F:metal ion binding"/>
    <property type="evidence" value="ECO:0007669"/>
    <property type="project" value="UniProtKB-KW"/>
</dbReference>
<dbReference type="Pfam" id="PF00665">
    <property type="entry name" value="rve"/>
    <property type="match status" value="1"/>
</dbReference>
<dbReference type="InterPro" id="IPR005162">
    <property type="entry name" value="Retrotrans_gag_dom"/>
</dbReference>
<dbReference type="Pfam" id="PF03732">
    <property type="entry name" value="Retrotrans_gag"/>
    <property type="match status" value="1"/>
</dbReference>
<dbReference type="InterPro" id="IPR041588">
    <property type="entry name" value="Integrase_H2C2"/>
</dbReference>
<evidence type="ECO:0000256" key="5">
    <source>
        <dbReference type="ARBA" id="ARBA00022722"/>
    </source>
</evidence>
<dbReference type="GO" id="GO:0003964">
    <property type="term" value="F:RNA-directed DNA polymerase activity"/>
    <property type="evidence" value="ECO:0007669"/>
    <property type="project" value="UniProtKB-KW"/>
</dbReference>
<protein>
    <recommendedName>
        <fullName evidence="1">RNA-directed DNA polymerase</fullName>
        <ecNumber evidence="1">2.7.7.49</ecNumber>
    </recommendedName>
</protein>
<keyword evidence="13" id="KW-0239">DNA-directed DNA polymerase</keyword>
<feature type="domain" description="Integrase catalytic" evidence="19">
    <location>
        <begin position="1093"/>
        <end position="1252"/>
    </location>
</feature>
<feature type="region of interest" description="Disordered" evidence="16">
    <location>
        <begin position="248"/>
        <end position="287"/>
    </location>
</feature>
<dbReference type="PANTHER" id="PTHR37984">
    <property type="entry name" value="PROTEIN CBG26694"/>
    <property type="match status" value="1"/>
</dbReference>
<keyword evidence="8" id="KW-0255">Endonuclease</keyword>
<dbReference type="FunFam" id="3.10.10.10:FF:000007">
    <property type="entry name" value="Retrovirus-related Pol polyprotein from transposon 17.6-like Protein"/>
    <property type="match status" value="1"/>
</dbReference>
<dbReference type="Proteomes" id="UP001408789">
    <property type="component" value="Unassembled WGS sequence"/>
</dbReference>
<dbReference type="SUPFAM" id="SSF54160">
    <property type="entry name" value="Chromo domain-like"/>
    <property type="match status" value="1"/>
</dbReference>
<evidence type="ECO:0000256" key="15">
    <source>
        <dbReference type="ARBA" id="ARBA00023172"/>
    </source>
</evidence>
<keyword evidence="3" id="KW-0808">Transferase</keyword>
<evidence type="ECO:0000256" key="11">
    <source>
        <dbReference type="ARBA" id="ARBA00022908"/>
    </source>
</evidence>
<dbReference type="InterPro" id="IPR000953">
    <property type="entry name" value="Chromo/chromo_shadow_dom"/>
</dbReference>
<keyword evidence="11" id="KW-0229">DNA integration</keyword>
<dbReference type="InterPro" id="IPR043502">
    <property type="entry name" value="DNA/RNA_pol_sf"/>
</dbReference>
<dbReference type="Gene3D" id="3.30.420.10">
    <property type="entry name" value="Ribonuclease H-like superfamily/Ribonuclease H"/>
    <property type="match status" value="1"/>
</dbReference>
<evidence type="ECO:0000256" key="13">
    <source>
        <dbReference type="ARBA" id="ARBA00022932"/>
    </source>
</evidence>
<dbReference type="CDD" id="cd00303">
    <property type="entry name" value="retropepsin_like"/>
    <property type="match status" value="1"/>
</dbReference>
<dbReference type="PROSITE" id="PS50013">
    <property type="entry name" value="CHROMO_2"/>
    <property type="match status" value="1"/>
</dbReference>
<dbReference type="CDD" id="cd09274">
    <property type="entry name" value="RNase_HI_RT_Ty3"/>
    <property type="match status" value="1"/>
</dbReference>
<dbReference type="InterPro" id="IPR023780">
    <property type="entry name" value="Chromo_domain"/>
</dbReference>
<evidence type="ECO:0000259" key="17">
    <source>
        <dbReference type="PROSITE" id="PS50013"/>
    </source>
</evidence>
<dbReference type="Gene3D" id="1.10.340.70">
    <property type="match status" value="1"/>
</dbReference>
<keyword evidence="5" id="KW-0540">Nuclease</keyword>
<dbReference type="Gene3D" id="2.40.70.10">
    <property type="entry name" value="Acid Proteases"/>
    <property type="match status" value="1"/>
</dbReference>
<dbReference type="FunFam" id="3.30.70.270:FF:000020">
    <property type="entry name" value="Transposon Tf2-6 polyprotein-like Protein"/>
    <property type="match status" value="1"/>
</dbReference>
<dbReference type="InterPro" id="IPR043128">
    <property type="entry name" value="Rev_trsase/Diguanyl_cyclase"/>
</dbReference>
<evidence type="ECO:0000256" key="6">
    <source>
        <dbReference type="ARBA" id="ARBA00022723"/>
    </source>
</evidence>